<gene>
    <name evidence="1" type="ORF">Tci_205315</name>
</gene>
<reference evidence="1" key="1">
    <citation type="journal article" date="2019" name="Sci. Rep.">
        <title>Draft genome of Tanacetum cinerariifolium, the natural source of mosquito coil.</title>
        <authorList>
            <person name="Yamashiro T."/>
            <person name="Shiraishi A."/>
            <person name="Satake H."/>
            <person name="Nakayama K."/>
        </authorList>
    </citation>
    <scope>NUCLEOTIDE SEQUENCE</scope>
</reference>
<dbReference type="AlphaFoldDB" id="A0A699GT13"/>
<accession>A0A699GT13</accession>
<comment type="caution">
    <text evidence="1">The sequence shown here is derived from an EMBL/GenBank/DDBJ whole genome shotgun (WGS) entry which is preliminary data.</text>
</comment>
<protein>
    <submittedName>
        <fullName evidence="1">Uncharacterized protein</fullName>
    </submittedName>
</protein>
<organism evidence="1">
    <name type="scientific">Tanacetum cinerariifolium</name>
    <name type="common">Dalmatian daisy</name>
    <name type="synonym">Chrysanthemum cinerariifolium</name>
    <dbReference type="NCBI Taxonomy" id="118510"/>
    <lineage>
        <taxon>Eukaryota</taxon>
        <taxon>Viridiplantae</taxon>
        <taxon>Streptophyta</taxon>
        <taxon>Embryophyta</taxon>
        <taxon>Tracheophyta</taxon>
        <taxon>Spermatophyta</taxon>
        <taxon>Magnoliopsida</taxon>
        <taxon>eudicotyledons</taxon>
        <taxon>Gunneridae</taxon>
        <taxon>Pentapetalae</taxon>
        <taxon>asterids</taxon>
        <taxon>campanulids</taxon>
        <taxon>Asterales</taxon>
        <taxon>Asteraceae</taxon>
        <taxon>Asteroideae</taxon>
        <taxon>Anthemideae</taxon>
        <taxon>Anthemidinae</taxon>
        <taxon>Tanacetum</taxon>
    </lineage>
</organism>
<evidence type="ECO:0000313" key="1">
    <source>
        <dbReference type="EMBL" id="GEW33339.1"/>
    </source>
</evidence>
<proteinExistence type="predicted"/>
<feature type="non-terminal residue" evidence="1">
    <location>
        <position position="1"/>
    </location>
</feature>
<dbReference type="EMBL" id="BKCJ010054099">
    <property type="protein sequence ID" value="GEW33339.1"/>
    <property type="molecule type" value="Genomic_DNA"/>
</dbReference>
<sequence length="123" mass="13854">VVNPKVGKHSMLADLANSTYKGCLVLKEVFMGIDYEEQEVFNKVFSTWMDFGGNTRDWGSFGEETNKITDLYKSLEDLCKQCGDGVVGIKGRRCDLYGDGVRNLATASRRGRLKEDLESSTWR</sequence>
<name>A0A699GT13_TANCI</name>